<feature type="compositionally biased region" description="Polar residues" evidence="2">
    <location>
        <begin position="563"/>
        <end position="572"/>
    </location>
</feature>
<proteinExistence type="predicted"/>
<dbReference type="EMBL" id="KZ857835">
    <property type="protein sequence ID" value="RDX39472.1"/>
    <property type="molecule type" value="Genomic_DNA"/>
</dbReference>
<evidence type="ECO:0000313" key="4">
    <source>
        <dbReference type="Proteomes" id="UP000256964"/>
    </source>
</evidence>
<dbReference type="OrthoDB" id="10609841at2759"/>
<feature type="compositionally biased region" description="Acidic residues" evidence="2">
    <location>
        <begin position="172"/>
        <end position="182"/>
    </location>
</feature>
<feature type="region of interest" description="Disordered" evidence="2">
    <location>
        <begin position="482"/>
        <end position="572"/>
    </location>
</feature>
<reference evidence="3 4" key="1">
    <citation type="journal article" date="2018" name="Biotechnol. Biofuels">
        <title>Integrative visual omics of the white-rot fungus Polyporus brumalis exposes the biotechnological potential of its oxidative enzymes for delignifying raw plant biomass.</title>
        <authorList>
            <person name="Miyauchi S."/>
            <person name="Rancon A."/>
            <person name="Drula E."/>
            <person name="Hage H."/>
            <person name="Chaduli D."/>
            <person name="Favel A."/>
            <person name="Grisel S."/>
            <person name="Henrissat B."/>
            <person name="Herpoel-Gimbert I."/>
            <person name="Ruiz-Duenas F.J."/>
            <person name="Chevret D."/>
            <person name="Hainaut M."/>
            <person name="Lin J."/>
            <person name="Wang M."/>
            <person name="Pangilinan J."/>
            <person name="Lipzen A."/>
            <person name="Lesage-Meessen L."/>
            <person name="Navarro D."/>
            <person name="Riley R."/>
            <person name="Grigoriev I.V."/>
            <person name="Zhou S."/>
            <person name="Raouche S."/>
            <person name="Rosso M.N."/>
        </authorList>
    </citation>
    <scope>NUCLEOTIDE SEQUENCE [LARGE SCALE GENOMIC DNA]</scope>
    <source>
        <strain evidence="3 4">BRFM 1820</strain>
    </source>
</reference>
<keyword evidence="4" id="KW-1185">Reference proteome</keyword>
<protein>
    <submittedName>
        <fullName evidence="3">Uncharacterized protein</fullName>
    </submittedName>
</protein>
<evidence type="ECO:0000256" key="2">
    <source>
        <dbReference type="SAM" id="MobiDB-lite"/>
    </source>
</evidence>
<gene>
    <name evidence="3" type="ORF">OH76DRAFT_1491115</name>
</gene>
<organism evidence="3 4">
    <name type="scientific">Lentinus brumalis</name>
    <dbReference type="NCBI Taxonomy" id="2498619"/>
    <lineage>
        <taxon>Eukaryota</taxon>
        <taxon>Fungi</taxon>
        <taxon>Dikarya</taxon>
        <taxon>Basidiomycota</taxon>
        <taxon>Agaricomycotina</taxon>
        <taxon>Agaricomycetes</taxon>
        <taxon>Polyporales</taxon>
        <taxon>Polyporaceae</taxon>
        <taxon>Lentinus</taxon>
    </lineage>
</organism>
<feature type="region of interest" description="Disordered" evidence="2">
    <location>
        <begin position="79"/>
        <end position="221"/>
    </location>
</feature>
<feature type="region of interest" description="Disordered" evidence="2">
    <location>
        <begin position="269"/>
        <end position="291"/>
    </location>
</feature>
<sequence>MCNHCTNNQAACSLVPRDVAGDTWTKEQRLYILYDFQFRGRLNAPHPAKSIRPRFANDRGFTPPAWFLNKLQTLKPSRWAKNSEWRMQKPRTPNSARARFLAPTSEFEDGSASEAPRAPSPPATIKGTGRRAARRPAAPSAPVASADSSDSERSQPLRRLKKRTAATMTGGSDDDDDDEADQDGPVRDNDNDNEPGQSLPSKRPRPDSQEEDAGDSHGGEVLARDAGNAAEGARRHIQRPHKRLRMYGRAKAIRKWSLQTEPGISDSVADAASQAASSGGVSTPRASSAPDINMDLPVTGSHSLQVVRHAQGSDEIYRRVNSNFQTLHMQNDSISKSIRTLEDSFAASRQDVQREISELRTVARTAIEGQGMLAVRLNGALDELRTQKEEVQRLQHLLNTILLEKGSTTMLEVRSPPPYVTPLTPFLGYTDLTTMQSGAAFSGSVGGVPSSPVYHSSAFPPSADIETRAVPAALPAALPAELPASSRGAEPSVSEGTGDPTSIGAAAPVPSNEPVDDMTTNVRSPPVTHEGLLGLQGVPSSEPIPGHDNTGRIPATSGMKEAATQSVGNVKP</sequence>
<accession>A0A371CGR7</accession>
<feature type="compositionally biased region" description="Basic and acidic residues" evidence="2">
    <location>
        <begin position="204"/>
        <end position="218"/>
    </location>
</feature>
<feature type="compositionally biased region" description="Low complexity" evidence="2">
    <location>
        <begin position="269"/>
        <end position="282"/>
    </location>
</feature>
<dbReference type="AlphaFoldDB" id="A0A371CGR7"/>
<feature type="coiled-coil region" evidence="1">
    <location>
        <begin position="374"/>
        <end position="404"/>
    </location>
</feature>
<evidence type="ECO:0000256" key="1">
    <source>
        <dbReference type="SAM" id="Coils"/>
    </source>
</evidence>
<dbReference type="Proteomes" id="UP000256964">
    <property type="component" value="Unassembled WGS sequence"/>
</dbReference>
<feature type="compositionally biased region" description="Low complexity" evidence="2">
    <location>
        <begin position="135"/>
        <end position="148"/>
    </location>
</feature>
<evidence type="ECO:0000313" key="3">
    <source>
        <dbReference type="EMBL" id="RDX39472.1"/>
    </source>
</evidence>
<keyword evidence="1" id="KW-0175">Coiled coil</keyword>
<name>A0A371CGR7_9APHY</name>